<gene>
    <name evidence="1" type="ORF">SAMN02799620_06373</name>
</gene>
<accession>A0A1G4X2R7</accession>
<proteinExistence type="predicted"/>
<dbReference type="Proteomes" id="UP000199707">
    <property type="component" value="Unassembled WGS sequence"/>
</dbReference>
<dbReference type="STRING" id="1502745.SAMN02799620_06373"/>
<sequence length="105" mass="11635">MKCPECVASGQMSKLYPQGSRSTLLGWSGPYYDEQGEYHSHDPNTVTSGYTCTNGHSFSQSRKRPCPSRGCEYGKTPEQIDEEKKPQCCGGGPQWGHAWSCRTLP</sequence>
<reference evidence="2" key="1">
    <citation type="submission" date="2016-10" db="EMBL/GenBank/DDBJ databases">
        <authorList>
            <person name="Varghese N."/>
            <person name="Submissions S."/>
        </authorList>
    </citation>
    <scope>NUCLEOTIDE SEQUENCE [LARGE SCALE GENOMIC DNA]</scope>
    <source>
        <strain evidence="2">UNC267MFSha1.1M11</strain>
    </source>
</reference>
<dbReference type="EMBL" id="FMUB01000025">
    <property type="protein sequence ID" value="SCX34541.1"/>
    <property type="molecule type" value="Genomic_DNA"/>
</dbReference>
<organism evidence="1 2">
    <name type="scientific">Mycolicibacterium fluoranthenivorans</name>
    <dbReference type="NCBI Taxonomy" id="258505"/>
    <lineage>
        <taxon>Bacteria</taxon>
        <taxon>Bacillati</taxon>
        <taxon>Actinomycetota</taxon>
        <taxon>Actinomycetes</taxon>
        <taxon>Mycobacteriales</taxon>
        <taxon>Mycobacteriaceae</taxon>
        <taxon>Mycolicibacterium</taxon>
    </lineage>
</organism>
<evidence type="ECO:0000313" key="1">
    <source>
        <dbReference type="EMBL" id="SCX34541.1"/>
    </source>
</evidence>
<evidence type="ECO:0000313" key="2">
    <source>
        <dbReference type="Proteomes" id="UP000199707"/>
    </source>
</evidence>
<protein>
    <submittedName>
        <fullName evidence="1">Uncharacterized protein</fullName>
    </submittedName>
</protein>
<name>A0A1G4X2R7_9MYCO</name>
<dbReference type="AlphaFoldDB" id="A0A1G4X2R7"/>